<reference evidence="3 4" key="1">
    <citation type="journal article" date="2015" name="Genome Announc.">
        <title>Expanding the biotechnology potential of lactobacilli through comparative genomics of 213 strains and associated genera.</title>
        <authorList>
            <person name="Sun Z."/>
            <person name="Harris H.M."/>
            <person name="McCann A."/>
            <person name="Guo C."/>
            <person name="Argimon S."/>
            <person name="Zhang W."/>
            <person name="Yang X."/>
            <person name="Jeffery I.B."/>
            <person name="Cooney J.C."/>
            <person name="Kagawa T.F."/>
            <person name="Liu W."/>
            <person name="Song Y."/>
            <person name="Salvetti E."/>
            <person name="Wrobel A."/>
            <person name="Rasinkangas P."/>
            <person name="Parkhill J."/>
            <person name="Rea M.C."/>
            <person name="O'Sullivan O."/>
            <person name="Ritari J."/>
            <person name="Douillard F.P."/>
            <person name="Paul Ross R."/>
            <person name="Yang R."/>
            <person name="Briner A.E."/>
            <person name="Felis G.E."/>
            <person name="de Vos W.M."/>
            <person name="Barrangou R."/>
            <person name="Klaenhammer T.R."/>
            <person name="Caufield P.W."/>
            <person name="Cui Y."/>
            <person name="Zhang H."/>
            <person name="O'Toole P.W."/>
        </authorList>
    </citation>
    <scope>NUCLEOTIDE SEQUENCE [LARGE SCALE GENOMIC DNA]</scope>
    <source>
        <strain evidence="3 4">DSM 19682</strain>
    </source>
</reference>
<evidence type="ECO:0000313" key="4">
    <source>
        <dbReference type="Proteomes" id="UP000051248"/>
    </source>
</evidence>
<evidence type="ECO:0000256" key="2">
    <source>
        <dbReference type="SAM" id="Phobius"/>
    </source>
</evidence>
<dbReference type="PATRIC" id="fig|1423775.4.peg.364"/>
<gene>
    <name evidence="3" type="ORF">FD03_GL000358</name>
</gene>
<sequence>MEVRKLANSNVSVLEPKQQKTSTKPSRSNFERKVHKRRLVALGVLFAIVLLTLGSQIISAHMTYTSTAQKIEVNQKKLNKQKATQSDLKVEINQLQNKNYLEKYIREKYMYSKPGELIYNLPDNVNAIQK</sequence>
<dbReference type="EMBL" id="AZDZ01000011">
    <property type="protein sequence ID" value="KRK79658.1"/>
    <property type="molecule type" value="Genomic_DNA"/>
</dbReference>
<protein>
    <recommendedName>
        <fullName evidence="5">Septum formation initiator</fullName>
    </recommendedName>
</protein>
<dbReference type="PANTHER" id="PTHR40027">
    <property type="entry name" value="CELL DIVISION PROTEIN DIVIC"/>
    <property type="match status" value="1"/>
</dbReference>
<comment type="caution">
    <text evidence="3">The sequence shown here is derived from an EMBL/GenBank/DDBJ whole genome shotgun (WGS) entry which is preliminary data.</text>
</comment>
<feature type="compositionally biased region" description="Polar residues" evidence="1">
    <location>
        <begin position="19"/>
        <end position="28"/>
    </location>
</feature>
<evidence type="ECO:0000256" key="1">
    <source>
        <dbReference type="SAM" id="MobiDB-lite"/>
    </source>
</evidence>
<proteinExistence type="predicted"/>
<dbReference type="Proteomes" id="UP000051248">
    <property type="component" value="Unassembled WGS sequence"/>
</dbReference>
<keyword evidence="2" id="KW-0812">Transmembrane</keyword>
<dbReference type="GO" id="GO:0051301">
    <property type="term" value="P:cell division"/>
    <property type="evidence" value="ECO:0007669"/>
    <property type="project" value="InterPro"/>
</dbReference>
<evidence type="ECO:0008006" key="5">
    <source>
        <dbReference type="Google" id="ProtNLM"/>
    </source>
</evidence>
<dbReference type="STRING" id="1423775.FD03_GL000358"/>
<dbReference type="Pfam" id="PF04977">
    <property type="entry name" value="DivIC"/>
    <property type="match status" value="1"/>
</dbReference>
<accession>A0A0R1KI22</accession>
<dbReference type="InterPro" id="IPR039076">
    <property type="entry name" value="DivIC"/>
</dbReference>
<keyword evidence="2" id="KW-1133">Transmembrane helix</keyword>
<feature type="transmembrane region" description="Helical" evidence="2">
    <location>
        <begin position="39"/>
        <end position="58"/>
    </location>
</feature>
<keyword evidence="2" id="KW-0472">Membrane</keyword>
<dbReference type="PANTHER" id="PTHR40027:SF1">
    <property type="entry name" value="CELL DIVISION PROTEIN DIVIC"/>
    <property type="match status" value="1"/>
</dbReference>
<name>A0A0R1KI22_9LACO</name>
<evidence type="ECO:0000313" key="3">
    <source>
        <dbReference type="EMBL" id="KRK79658.1"/>
    </source>
</evidence>
<keyword evidence="4" id="KW-1185">Reference proteome</keyword>
<dbReference type="OrthoDB" id="2151746at2"/>
<dbReference type="InterPro" id="IPR007060">
    <property type="entry name" value="FtsL/DivIC"/>
</dbReference>
<dbReference type="AlphaFoldDB" id="A0A0R1KI22"/>
<feature type="region of interest" description="Disordered" evidence="1">
    <location>
        <begin position="1"/>
        <end position="30"/>
    </location>
</feature>
<dbReference type="eggNOG" id="COG2919">
    <property type="taxonomic scope" value="Bacteria"/>
</dbReference>
<dbReference type="RefSeq" id="WP_025024766.1">
    <property type="nucleotide sequence ID" value="NZ_AZDZ01000011.1"/>
</dbReference>
<organism evidence="3 4">
    <name type="scientific">Companilactobacillus nodensis DSM 19682 = JCM 14932 = NBRC 107160</name>
    <dbReference type="NCBI Taxonomy" id="1423775"/>
    <lineage>
        <taxon>Bacteria</taxon>
        <taxon>Bacillati</taxon>
        <taxon>Bacillota</taxon>
        <taxon>Bacilli</taxon>
        <taxon>Lactobacillales</taxon>
        <taxon>Lactobacillaceae</taxon>
        <taxon>Companilactobacillus</taxon>
    </lineage>
</organism>